<dbReference type="InterPro" id="IPR001995">
    <property type="entry name" value="Peptidase_A2_cat"/>
</dbReference>
<dbReference type="Proteomes" id="UP000237271">
    <property type="component" value="Unassembled WGS sequence"/>
</dbReference>
<dbReference type="InterPro" id="IPR000477">
    <property type="entry name" value="RT_dom"/>
</dbReference>
<evidence type="ECO:0000313" key="13">
    <source>
        <dbReference type="Proteomes" id="UP000237271"/>
    </source>
</evidence>
<dbReference type="InterPro" id="IPR001969">
    <property type="entry name" value="Aspartic_peptidase_AS"/>
</dbReference>
<accession>A0A2P4YEB5</accession>
<feature type="compositionally biased region" description="Low complexity" evidence="10">
    <location>
        <begin position="625"/>
        <end position="648"/>
    </location>
</feature>
<dbReference type="PANTHER" id="PTHR37984:SF5">
    <property type="entry name" value="PROTEIN NYNRIN-LIKE"/>
    <property type="match status" value="1"/>
</dbReference>
<dbReference type="SUPFAM" id="SSF53098">
    <property type="entry name" value="Ribonuclease H-like"/>
    <property type="match status" value="1"/>
</dbReference>
<feature type="compositionally biased region" description="Basic and acidic residues" evidence="10">
    <location>
        <begin position="591"/>
        <end position="612"/>
    </location>
</feature>
<feature type="region of interest" description="Disordered" evidence="10">
    <location>
        <begin position="792"/>
        <end position="839"/>
    </location>
</feature>
<keyword evidence="2" id="KW-0808">Transferase</keyword>
<dbReference type="InterPro" id="IPR036397">
    <property type="entry name" value="RNaseH_sf"/>
</dbReference>
<evidence type="ECO:0000259" key="11">
    <source>
        <dbReference type="PROSITE" id="PS50175"/>
    </source>
</evidence>
<evidence type="ECO:0000256" key="7">
    <source>
        <dbReference type="ARBA" id="ARBA00022918"/>
    </source>
</evidence>
<feature type="compositionally biased region" description="Polar residues" evidence="10">
    <location>
        <begin position="394"/>
        <end position="410"/>
    </location>
</feature>
<dbReference type="GO" id="GO:0006310">
    <property type="term" value="P:DNA recombination"/>
    <property type="evidence" value="ECO:0007669"/>
    <property type="project" value="UniProtKB-KW"/>
</dbReference>
<evidence type="ECO:0000256" key="5">
    <source>
        <dbReference type="ARBA" id="ARBA00022759"/>
    </source>
</evidence>
<dbReference type="InterPro" id="IPR021109">
    <property type="entry name" value="Peptidase_aspartic_dom_sf"/>
</dbReference>
<sequence>MIKLEGRLSTVKEEVVLEDSQETSHLKPETSLPSDLQVLKPSFTSTPEVQSPSRSRMEIDLTVNEDPVEREASFSANQGKTYVTDQVRRWEEVTLEFVMSPTIEYTWPHPNPDFKSWYAVVVRTSEYVATRMSMASRSEAWISERSLVRLAPNAVVDFTSVAVYLKDLSPRECVAVLQAMFFDVGFRFRNLIPEWFRAHASQVDRITSGVPSRMLSPLDVRALTDTVEDMKPEDAEALVEVEEVTKPVDQVGTDESLRKDESISNVWSFPSSMRTTQDLLSRMESNQAHLGQQVQQAFHAIQALAVRGSPSEGQIDAARAEGAHTALESARVEFEERCKQREAKTRAEKVAWVADVQKNLSAQLEAFQQKIHSLEEARNRDQETIRDLQNVQGMRSRNTPATHPQVQDTRATYGPDSASQVKSEPTRATMYPLPGDAIKGHASERRDIKCDSNLPAEQLRLTLQSLTGTKYAKEDEAAKSEQTPGTKSSSVSRPKSQVRETKPVAPEKTDAKKPAKKDSNRKHSRQDGDPSGASSGGESSDEGYSSSDSSSSDELTLQSLTGTKYAKEDEAVKSEQTPGAKPSSVSRPKSQVRETKPVAPEKADAKKPAKKDSNRKHSRQDGDRSGASSGGESSDEGYSSSDSSSSDEVAAYTTTAAMTQGGSVVTLRTFTNTLEDFDEKLSLSARRRWWERFLNLTVQGGWTDQMKVYELKTKMSPAVRNWYGQLSKHVRSEWSRLSKEFKREYSERRREQHIKRFIKNLTDVTLKTTLQSQRIRKVSDLEYVLKQQAQVNPSEVHSGRGEQPRDFRADNVARNGPRMNRPNRAYVAQDDEAQGSDTQATFEADERADLAALSTCVQDVLGMDIQRKAYVGPELRNQNQDNLQSEPEGPAQFKLNFGERYGWWAHHDEKEDNQQVATVHGAVNDFRTQMLLDTGATVSMISLDLAPRHKLKLNSQKRIKVSGLGGVPTYITASTQIKVTLGRRVVYILDVWVTNIGEGVDVLLGMDFMYSAGVRLCIREGTVALPDEESVLMYGYMIRKHRERNVPITPLQDVHLRPGEHVNVKIRGDQWVTQVLYGAKSWAVAVKVVNISDKDLRIDSSTPVARIVEMRKERYEQVLRDTAPPSVPKRPYQWPAKILMRPQAKNDEGEKPVLPTMDHSSTPLERLEEDYIRCMRVSAEELEQEPAVYIHEGSDMMSQLKDQLSMLPELQDLSPRCDISKADVGEPGVTTEVQERQFKEILKRHRSIFLGDSNAAPAPARVAIKVYELLKKLLETKLIEHSESPWASPIVIGLKKNRVDIRMCIDYRVVNSFIRLSNYPLPLIDDLLTGFEGVMWFMSLDMASGFLAVRMTERAKLISAFVCPFGHFQWVRMLFGLKNAPLVYQHMINNCLWGFVRLPPEEEVLVGQEVLYYLNLPKSEFGKRTIPYLSHEIGAEGIRAIPKIVKGIQDLPFPSTLKGVQSFLGSLNYYHKFIEDFPVVAAALYELSDEQVRAGKDLARAKEAFDILKQKIASTPLLRHPDRTKPFVIIPHANQWAACAVLGQEYDGVIQPVRFTERVLNDAELRYHIAEKEVLAVIRILHVFKTLIEGCPLVVYTRHSVLKWVIKSKTADGHLVPWGVALSQYDHEIRKVQRDEDGLAAILGAGITPRVHLDKIAESLIPAKGRVKAPPVISIEMLEADYTGVVLSFDGAAKTSTRIGSCGCVLWQLPEWKVLDARGYILDGVTVNDAEYFGLLRGLAMARDRGVQDLVVVGDSRIVIQQVQGLINCNQPNLQRRLAECEVLKKRFDSMRLVHVKREFN</sequence>
<feature type="compositionally biased region" description="Low complexity" evidence="10">
    <location>
        <begin position="529"/>
        <end position="554"/>
    </location>
</feature>
<evidence type="ECO:0000256" key="3">
    <source>
        <dbReference type="ARBA" id="ARBA00022695"/>
    </source>
</evidence>
<evidence type="ECO:0000256" key="2">
    <source>
        <dbReference type="ARBA" id="ARBA00022679"/>
    </source>
</evidence>
<dbReference type="PROSITE" id="PS00141">
    <property type="entry name" value="ASP_PROTEASE"/>
    <property type="match status" value="1"/>
</dbReference>
<dbReference type="GO" id="GO:0003964">
    <property type="term" value="F:RNA-directed DNA polymerase activity"/>
    <property type="evidence" value="ECO:0007669"/>
    <property type="project" value="UniProtKB-KW"/>
</dbReference>
<dbReference type="CDD" id="cd00303">
    <property type="entry name" value="retropepsin_like"/>
    <property type="match status" value="1"/>
</dbReference>
<dbReference type="GO" id="GO:0004190">
    <property type="term" value="F:aspartic-type endopeptidase activity"/>
    <property type="evidence" value="ECO:0007669"/>
    <property type="project" value="InterPro"/>
</dbReference>
<dbReference type="Pfam" id="PF00078">
    <property type="entry name" value="RVT_1"/>
    <property type="match status" value="1"/>
</dbReference>
<dbReference type="EMBL" id="NCKW01003521">
    <property type="protein sequence ID" value="POM76162.1"/>
    <property type="molecule type" value="Genomic_DNA"/>
</dbReference>
<dbReference type="GO" id="GO:0003676">
    <property type="term" value="F:nucleic acid binding"/>
    <property type="evidence" value="ECO:0007669"/>
    <property type="project" value="InterPro"/>
</dbReference>
<dbReference type="CDD" id="cd09279">
    <property type="entry name" value="RNase_HI_like"/>
    <property type="match status" value="1"/>
</dbReference>
<keyword evidence="7 12" id="KW-0695">RNA-directed DNA polymerase</keyword>
<dbReference type="Pfam" id="PF13650">
    <property type="entry name" value="Asp_protease_2"/>
    <property type="match status" value="1"/>
</dbReference>
<feature type="compositionally biased region" description="Basic and acidic residues" evidence="10">
    <location>
        <begin position="497"/>
        <end position="518"/>
    </location>
</feature>
<protein>
    <recommendedName>
        <fullName evidence="1">RNA-directed DNA polymerase</fullName>
        <ecNumber evidence="1">2.7.7.49</ecNumber>
    </recommendedName>
</protein>
<dbReference type="Pfam" id="PF13456">
    <property type="entry name" value="RVT_3"/>
    <property type="match status" value="1"/>
</dbReference>
<dbReference type="InterPro" id="IPR002156">
    <property type="entry name" value="RNaseH_domain"/>
</dbReference>
<keyword evidence="6" id="KW-0378">Hydrolase</keyword>
<dbReference type="InterPro" id="IPR050951">
    <property type="entry name" value="Retrovirus_Pol_polyprotein"/>
</dbReference>
<dbReference type="SUPFAM" id="SSF50630">
    <property type="entry name" value="Acid proteases"/>
    <property type="match status" value="1"/>
</dbReference>
<dbReference type="CDD" id="cd01647">
    <property type="entry name" value="RT_LTR"/>
    <property type="match status" value="1"/>
</dbReference>
<keyword evidence="8" id="KW-0233">DNA recombination</keyword>
<dbReference type="PROSITE" id="PS50175">
    <property type="entry name" value="ASP_PROT_RETROV"/>
    <property type="match status" value="1"/>
</dbReference>
<keyword evidence="5" id="KW-0255">Endonuclease</keyword>
<dbReference type="InterPro" id="IPR043128">
    <property type="entry name" value="Rev_trsase/Diguanyl_cyclase"/>
</dbReference>
<dbReference type="PANTHER" id="PTHR37984">
    <property type="entry name" value="PROTEIN CBG26694"/>
    <property type="match status" value="1"/>
</dbReference>
<dbReference type="InterPro" id="IPR041373">
    <property type="entry name" value="RT_RNaseH"/>
</dbReference>
<evidence type="ECO:0000256" key="4">
    <source>
        <dbReference type="ARBA" id="ARBA00022722"/>
    </source>
</evidence>
<dbReference type="GO" id="GO:0006508">
    <property type="term" value="P:proteolysis"/>
    <property type="evidence" value="ECO:0007669"/>
    <property type="project" value="InterPro"/>
</dbReference>
<gene>
    <name evidence="12" type="ORF">PHPALM_6635</name>
</gene>
<feature type="compositionally biased region" description="Polar residues" evidence="10">
    <location>
        <begin position="480"/>
        <end position="495"/>
    </location>
</feature>
<keyword evidence="4" id="KW-0540">Nuclease</keyword>
<dbReference type="Gene3D" id="3.30.420.10">
    <property type="entry name" value="Ribonuclease H-like superfamily/Ribonuclease H"/>
    <property type="match status" value="1"/>
</dbReference>
<evidence type="ECO:0000256" key="10">
    <source>
        <dbReference type="SAM" id="MobiDB-lite"/>
    </source>
</evidence>
<dbReference type="OrthoDB" id="129918at2759"/>
<dbReference type="InterPro" id="IPR043502">
    <property type="entry name" value="DNA/RNA_pol_sf"/>
</dbReference>
<evidence type="ECO:0000313" key="12">
    <source>
        <dbReference type="EMBL" id="POM76162.1"/>
    </source>
</evidence>
<feature type="region of interest" description="Disordered" evidence="10">
    <location>
        <begin position="394"/>
        <end position="444"/>
    </location>
</feature>
<comment type="caution">
    <text evidence="12">The sequence shown here is derived from an EMBL/GenBank/DDBJ whole genome shotgun (WGS) entry which is preliminary data.</text>
</comment>
<feature type="region of interest" description="Disordered" evidence="10">
    <location>
        <begin position="473"/>
        <end position="649"/>
    </location>
</feature>
<proteinExistence type="predicted"/>
<dbReference type="GO" id="GO:0004523">
    <property type="term" value="F:RNA-DNA hybrid ribonuclease activity"/>
    <property type="evidence" value="ECO:0007669"/>
    <property type="project" value="InterPro"/>
</dbReference>
<feature type="compositionally biased region" description="Basic and acidic residues" evidence="10">
    <location>
        <begin position="797"/>
        <end position="811"/>
    </location>
</feature>
<keyword evidence="13" id="KW-1185">Reference proteome</keyword>
<name>A0A2P4YEB5_9STRA</name>
<evidence type="ECO:0000256" key="6">
    <source>
        <dbReference type="ARBA" id="ARBA00022801"/>
    </source>
</evidence>
<feature type="domain" description="Peptidase A2" evidence="11">
    <location>
        <begin position="928"/>
        <end position="966"/>
    </location>
</feature>
<feature type="coiled-coil region" evidence="9">
    <location>
        <begin position="357"/>
        <end position="391"/>
    </location>
</feature>
<evidence type="ECO:0000256" key="8">
    <source>
        <dbReference type="ARBA" id="ARBA00023172"/>
    </source>
</evidence>
<evidence type="ECO:0000256" key="1">
    <source>
        <dbReference type="ARBA" id="ARBA00012493"/>
    </source>
</evidence>
<reference evidence="12 13" key="1">
    <citation type="journal article" date="2017" name="Genome Biol. Evol.">
        <title>Phytophthora megakarya and P. palmivora, closely related causal agents of cacao black pod rot, underwent increases in genome sizes and gene numbers by different mechanisms.</title>
        <authorList>
            <person name="Ali S.S."/>
            <person name="Shao J."/>
            <person name="Lary D.J."/>
            <person name="Kronmiller B."/>
            <person name="Shen D."/>
            <person name="Strem M.D."/>
            <person name="Amoako-Attah I."/>
            <person name="Akrofi A.Y."/>
            <person name="Begoude B.A."/>
            <person name="Ten Hoopen G.M."/>
            <person name="Coulibaly K."/>
            <person name="Kebe B.I."/>
            <person name="Melnick R.L."/>
            <person name="Guiltinan M.J."/>
            <person name="Tyler B.M."/>
            <person name="Meinhardt L.W."/>
            <person name="Bailey B.A."/>
        </authorList>
    </citation>
    <scope>NUCLEOTIDE SEQUENCE [LARGE SCALE GENOMIC DNA]</scope>
    <source>
        <strain evidence="13">sbr112.9</strain>
    </source>
</reference>
<organism evidence="12 13">
    <name type="scientific">Phytophthora palmivora</name>
    <dbReference type="NCBI Taxonomy" id="4796"/>
    <lineage>
        <taxon>Eukaryota</taxon>
        <taxon>Sar</taxon>
        <taxon>Stramenopiles</taxon>
        <taxon>Oomycota</taxon>
        <taxon>Peronosporomycetes</taxon>
        <taxon>Peronosporales</taxon>
        <taxon>Peronosporaceae</taxon>
        <taxon>Phytophthora</taxon>
    </lineage>
</organism>
<dbReference type="Gene3D" id="3.10.10.10">
    <property type="entry name" value="HIV Type 1 Reverse Transcriptase, subunit A, domain 1"/>
    <property type="match status" value="1"/>
</dbReference>
<dbReference type="EC" id="2.7.7.49" evidence="1"/>
<dbReference type="SUPFAM" id="SSF56672">
    <property type="entry name" value="DNA/RNA polymerases"/>
    <property type="match status" value="1"/>
</dbReference>
<dbReference type="Gene3D" id="3.30.70.270">
    <property type="match status" value="2"/>
</dbReference>
<evidence type="ECO:0000256" key="9">
    <source>
        <dbReference type="SAM" id="Coils"/>
    </source>
</evidence>
<dbReference type="Gene3D" id="2.40.70.10">
    <property type="entry name" value="Acid Proteases"/>
    <property type="match status" value="1"/>
</dbReference>
<keyword evidence="9" id="KW-0175">Coiled coil</keyword>
<dbReference type="Pfam" id="PF17917">
    <property type="entry name" value="RT_RNaseH"/>
    <property type="match status" value="1"/>
</dbReference>
<keyword evidence="3" id="KW-0548">Nucleotidyltransferase</keyword>
<dbReference type="InterPro" id="IPR012337">
    <property type="entry name" value="RNaseH-like_sf"/>
</dbReference>